<dbReference type="InterPro" id="IPR022189">
    <property type="entry name" value="SMTN"/>
</dbReference>
<evidence type="ECO:0000313" key="6">
    <source>
        <dbReference type="EMBL" id="KAF7687577.1"/>
    </source>
</evidence>
<feature type="compositionally biased region" description="Basic and acidic residues" evidence="4">
    <location>
        <begin position="612"/>
        <end position="634"/>
    </location>
</feature>
<keyword evidence="7" id="KW-1185">Reference proteome</keyword>
<feature type="region of interest" description="Disordered" evidence="4">
    <location>
        <begin position="155"/>
        <end position="180"/>
    </location>
</feature>
<feature type="compositionally biased region" description="Low complexity" evidence="4">
    <location>
        <begin position="466"/>
        <end position="483"/>
    </location>
</feature>
<dbReference type="InterPro" id="IPR001715">
    <property type="entry name" value="CH_dom"/>
</dbReference>
<feature type="region of interest" description="Disordered" evidence="4">
    <location>
        <begin position="348"/>
        <end position="485"/>
    </location>
</feature>
<evidence type="ECO:0000256" key="1">
    <source>
        <dbReference type="ARBA" id="ARBA00022553"/>
    </source>
</evidence>
<evidence type="ECO:0000256" key="2">
    <source>
        <dbReference type="ARBA" id="ARBA00023054"/>
    </source>
</evidence>
<keyword evidence="1" id="KW-0597">Phosphoprotein</keyword>
<protein>
    <recommendedName>
        <fullName evidence="5">Calponin-homology (CH) domain-containing protein</fullName>
    </recommendedName>
</protein>
<evidence type="ECO:0000256" key="3">
    <source>
        <dbReference type="ARBA" id="ARBA00061655"/>
    </source>
</evidence>
<keyword evidence="2" id="KW-0175">Coiled coil</keyword>
<feature type="compositionally biased region" description="Polar residues" evidence="4">
    <location>
        <begin position="350"/>
        <end position="368"/>
    </location>
</feature>
<dbReference type="InterPro" id="IPR036872">
    <property type="entry name" value="CH_dom_sf"/>
</dbReference>
<feature type="compositionally biased region" description="Basic and acidic residues" evidence="4">
    <location>
        <begin position="643"/>
        <end position="652"/>
    </location>
</feature>
<evidence type="ECO:0000259" key="5">
    <source>
        <dbReference type="PROSITE" id="PS50021"/>
    </source>
</evidence>
<dbReference type="InterPro" id="IPR050540">
    <property type="entry name" value="F-actin_Monoox_Mical"/>
</dbReference>
<feature type="compositionally biased region" description="Basic and acidic residues" evidence="4">
    <location>
        <begin position="732"/>
        <end position="744"/>
    </location>
</feature>
<feature type="region of interest" description="Disordered" evidence="4">
    <location>
        <begin position="53"/>
        <end position="77"/>
    </location>
</feature>
<gene>
    <name evidence="6" type="ORF">HF521_014805</name>
</gene>
<accession>A0A8T0A8M9</accession>
<feature type="compositionally biased region" description="Low complexity" evidence="4">
    <location>
        <begin position="217"/>
        <end position="231"/>
    </location>
</feature>
<feature type="compositionally biased region" description="Polar residues" evidence="4">
    <location>
        <begin position="166"/>
        <end position="180"/>
    </location>
</feature>
<dbReference type="PANTHER" id="PTHR23167">
    <property type="entry name" value="CALPONIN HOMOLOGY DOMAIN-CONTAINING PROTEIN DDB_G0272472-RELATED"/>
    <property type="match status" value="1"/>
</dbReference>
<dbReference type="Proteomes" id="UP000606274">
    <property type="component" value="Unassembled WGS sequence"/>
</dbReference>
<dbReference type="AlphaFoldDB" id="A0A8T0A8M9"/>
<dbReference type="SUPFAM" id="SSF47576">
    <property type="entry name" value="Calponin-homology domain, CH-domain"/>
    <property type="match status" value="1"/>
</dbReference>
<sequence length="930" mass="103348">MTDLRYSSLDETALQKLLDGTVDMSERRLIRSAIRELRRREIEDLEAALTNKRFRRAQEHRHDDKENQHRPDLAASSDLLSRKLQDIRDIDELSVMLRGSTEFEERKLIRAAIRRLRDEEIEGALEKVHLTRQHMEKQQKPQRNLDMEDALKDIVDKPERSEKVHNQTLSEEAPKTGSNSDMVLVFDPLQEKVSCPLTTRSVLDSPSSDVIPRYRTHSNSSASGRSHGSHNCSRECTPEHVDERPAGSSLSTDAENDAPAEPCSPPSNSEDALDGAVISIQRRGAVKNPSEDSVLKQKDMFRTNTPQFPVKNDAVFANKALSYSSLNRACSVRDRVRKFTEPAVAFAEQRSVQRSTHKGTSYDNTVGASLSGPAHSEPGDNSQDTSSSFPSFSQSTSPDIGVNLDQSQPEVGGPQSSTENDRSAYSSPEEVESPRGIASSDTQEVQGDPESNMKAFLTIEIKDARTSTTQTSSSSSSTSMSGTMPRLLSGSAAQRAELTLGLRAAPFKFSTPNLSTGSSLKMETEPVFSLEPALHTASEAPLVQNGSSVSQLKKDTHSVTVSSSGGGTLTSEQLEAIEDEEILDKMLDDSKDFEERKMIRAAMRELRKKKRDQREKERDLRLQELRQQRDDKAQRNRPGTGEEVVKKVEKSADGSTVSEITKTNRFAQSGSGSRMTRSTIMETTYTQKSDGGSMQTKSYSYSSSSSSTSKKIGSVFDREDDTSRSGGSLAALERRQAERKKELMRAQTMPKVSTSQARKAMLEKLEGGGNSPATQVKVQRSTSFGVPNANSIKQMLLDWCRAKTRDYNNVDIQNFSSSWSDGMAFCALVHNFFPEAFDYSTLSPSNRRQNFEVAFKTAEKLADCPQLLDVDDMSQTDPERAFANCMPLLEVEDMMIMGKKPDSKCVFTYVQSLVNHLRRYEMACRAHSDL</sequence>
<comment type="caution">
    <text evidence="6">The sequence shown here is derived from an EMBL/GenBank/DDBJ whole genome shotgun (WGS) entry which is preliminary data.</text>
</comment>
<proteinExistence type="inferred from homology"/>
<dbReference type="Pfam" id="PF00307">
    <property type="entry name" value="CH"/>
    <property type="match status" value="1"/>
</dbReference>
<organism evidence="6 7">
    <name type="scientific">Silurus meridionalis</name>
    <name type="common">Southern catfish</name>
    <name type="synonym">Silurus soldatovi meridionalis</name>
    <dbReference type="NCBI Taxonomy" id="175797"/>
    <lineage>
        <taxon>Eukaryota</taxon>
        <taxon>Metazoa</taxon>
        <taxon>Chordata</taxon>
        <taxon>Craniata</taxon>
        <taxon>Vertebrata</taxon>
        <taxon>Euteleostomi</taxon>
        <taxon>Actinopterygii</taxon>
        <taxon>Neopterygii</taxon>
        <taxon>Teleostei</taxon>
        <taxon>Ostariophysi</taxon>
        <taxon>Siluriformes</taxon>
        <taxon>Siluridae</taxon>
        <taxon>Silurus</taxon>
    </lineage>
</organism>
<reference evidence="6" key="1">
    <citation type="submission" date="2020-08" db="EMBL/GenBank/DDBJ databases">
        <title>Chromosome-level assembly of Southern catfish (Silurus meridionalis) provides insights into visual adaptation to the nocturnal and benthic lifestyles.</title>
        <authorList>
            <person name="Zhang Y."/>
            <person name="Wang D."/>
            <person name="Peng Z."/>
        </authorList>
    </citation>
    <scope>NUCLEOTIDE SEQUENCE</scope>
    <source>
        <strain evidence="6">SWU-2019-XX</strain>
        <tissue evidence="6">Muscle</tissue>
    </source>
</reference>
<evidence type="ECO:0000313" key="7">
    <source>
        <dbReference type="Proteomes" id="UP000606274"/>
    </source>
</evidence>
<feature type="compositionally biased region" description="Low complexity" evidence="4">
    <location>
        <begin position="382"/>
        <end position="399"/>
    </location>
</feature>
<feature type="compositionally biased region" description="Basic and acidic residues" evidence="4">
    <location>
        <begin position="155"/>
        <end position="165"/>
    </location>
</feature>
<dbReference type="FunFam" id="1.10.418.10:FF:000009">
    <property type="entry name" value="smoothelin isoform X2"/>
    <property type="match status" value="1"/>
</dbReference>
<feature type="compositionally biased region" description="Polar residues" evidence="4">
    <location>
        <begin position="653"/>
        <end position="695"/>
    </location>
</feature>
<feature type="compositionally biased region" description="Basic and acidic residues" evidence="4">
    <location>
        <begin position="56"/>
        <end position="72"/>
    </location>
</feature>
<feature type="compositionally biased region" description="Low complexity" evidence="4">
    <location>
        <begin position="696"/>
        <end position="711"/>
    </location>
</feature>
<dbReference type="EMBL" id="JABFDY010000027">
    <property type="protein sequence ID" value="KAF7687577.1"/>
    <property type="molecule type" value="Genomic_DNA"/>
</dbReference>
<dbReference type="PROSITE" id="PS50021">
    <property type="entry name" value="CH"/>
    <property type="match status" value="1"/>
</dbReference>
<feature type="domain" description="Calponin-homology (CH)" evidence="5">
    <location>
        <begin position="790"/>
        <end position="918"/>
    </location>
</feature>
<dbReference type="Gene3D" id="1.10.418.10">
    <property type="entry name" value="Calponin-like domain"/>
    <property type="match status" value="1"/>
</dbReference>
<feature type="region of interest" description="Disordered" evidence="4">
    <location>
        <begin position="200"/>
        <end position="272"/>
    </location>
</feature>
<feature type="compositionally biased region" description="Basic and acidic residues" evidence="4">
    <location>
        <begin position="232"/>
        <end position="245"/>
    </location>
</feature>
<evidence type="ECO:0000256" key="4">
    <source>
        <dbReference type="SAM" id="MobiDB-lite"/>
    </source>
</evidence>
<dbReference type="SMART" id="SM00033">
    <property type="entry name" value="CH"/>
    <property type="match status" value="1"/>
</dbReference>
<feature type="region of interest" description="Disordered" evidence="4">
    <location>
        <begin position="606"/>
        <end position="758"/>
    </location>
</feature>
<dbReference type="Pfam" id="PF12510">
    <property type="entry name" value="Smoothelin"/>
    <property type="match status" value="3"/>
</dbReference>
<dbReference type="PANTHER" id="PTHR23167:SF52">
    <property type="entry name" value="SMOOTHELIN"/>
    <property type="match status" value="1"/>
</dbReference>
<comment type="similarity">
    <text evidence="3">Belongs to the smoothelin family.</text>
</comment>
<name>A0A8T0A8M9_SILME</name>
<feature type="compositionally biased region" description="Polar residues" evidence="4">
    <location>
        <begin position="404"/>
        <end position="426"/>
    </location>
</feature>